<proteinExistence type="predicted"/>
<feature type="region of interest" description="Disordered" evidence="1">
    <location>
        <begin position="47"/>
        <end position="114"/>
    </location>
</feature>
<reference evidence="2 3" key="1">
    <citation type="submission" date="2013-12" db="EMBL/GenBank/DDBJ databases">
        <authorList>
            <person name="Zelazny A."/>
            <person name="Olivier K."/>
            <person name="Holland S."/>
            <person name="Lenaerts A."/>
            <person name="Ordway D."/>
            <person name="DeGroote M.A."/>
            <person name="Parker T."/>
            <person name="Sizemore C."/>
            <person name="Tallon L.J."/>
            <person name="Sadzewicz L.K."/>
            <person name="Sengamalay N."/>
            <person name="Fraser C.M."/>
            <person name="Hine E."/>
            <person name="Shefchek K.A."/>
            <person name="Das S.P."/>
            <person name="Tettelin H."/>
        </authorList>
    </citation>
    <scope>NUCLEOTIDE SEQUENCE [LARGE SCALE GENOMIC DNA]</scope>
    <source>
        <strain evidence="2 3">1956</strain>
    </source>
</reference>
<dbReference type="PATRIC" id="fig|1299331.3.peg.5557"/>
<sequence length="131" mass="14357">MAAGAIRYRIPSALVPWSALGEPDRSQPAPPDQPVLVQRIDRVLAAGRNEATGRRAQRRHHMPIELDEENQSPRHGPSNGVGQRTHRRASGHGAIPVAGIRRKHRRSSCSNRADDAVRLLGSARITSRSES</sequence>
<comment type="caution">
    <text evidence="2">The sequence shown here is derived from an EMBL/GenBank/DDBJ whole genome shotgun (WGS) entry which is preliminary data.</text>
</comment>
<name>X8CD54_MYCIT</name>
<dbReference type="EMBL" id="JAOG01000003">
    <property type="protein sequence ID" value="EUA54044.1"/>
    <property type="molecule type" value="Genomic_DNA"/>
</dbReference>
<protein>
    <submittedName>
        <fullName evidence="2">Uncharacterized protein</fullName>
    </submittedName>
</protein>
<evidence type="ECO:0000256" key="1">
    <source>
        <dbReference type="SAM" id="MobiDB-lite"/>
    </source>
</evidence>
<gene>
    <name evidence="2" type="ORF">I550_5682</name>
</gene>
<organism evidence="2 3">
    <name type="scientific">Mycobacterium intracellulare 1956</name>
    <dbReference type="NCBI Taxonomy" id="1299331"/>
    <lineage>
        <taxon>Bacteria</taxon>
        <taxon>Bacillati</taxon>
        <taxon>Actinomycetota</taxon>
        <taxon>Actinomycetes</taxon>
        <taxon>Mycobacteriales</taxon>
        <taxon>Mycobacteriaceae</taxon>
        <taxon>Mycobacterium</taxon>
        <taxon>Mycobacterium avium complex (MAC)</taxon>
    </lineage>
</organism>
<evidence type="ECO:0000313" key="2">
    <source>
        <dbReference type="EMBL" id="EUA54044.1"/>
    </source>
</evidence>
<dbReference type="Proteomes" id="UP000020825">
    <property type="component" value="Unassembled WGS sequence"/>
</dbReference>
<dbReference type="AlphaFoldDB" id="X8CD54"/>
<evidence type="ECO:0000313" key="3">
    <source>
        <dbReference type="Proteomes" id="UP000020825"/>
    </source>
</evidence>
<accession>X8CD54</accession>